<feature type="compositionally biased region" description="Polar residues" evidence="3">
    <location>
        <begin position="655"/>
        <end position="665"/>
    </location>
</feature>
<proteinExistence type="predicted"/>
<feature type="chain" id="PRO_5020967597" evidence="4">
    <location>
        <begin position="26"/>
        <end position="1281"/>
    </location>
</feature>
<dbReference type="InterPro" id="IPR022782">
    <property type="entry name" value="AIP3-like_C"/>
</dbReference>
<dbReference type="GO" id="GO:0005737">
    <property type="term" value="C:cytoplasm"/>
    <property type="evidence" value="ECO:0007669"/>
    <property type="project" value="TreeGrafter"/>
</dbReference>
<dbReference type="STRING" id="92696.A0A4R0RFQ2"/>
<dbReference type="GO" id="GO:0030010">
    <property type="term" value="P:establishment of cell polarity"/>
    <property type="evidence" value="ECO:0007669"/>
    <property type="project" value="TreeGrafter"/>
</dbReference>
<dbReference type="GO" id="GO:0051286">
    <property type="term" value="C:cell tip"/>
    <property type="evidence" value="ECO:0007669"/>
    <property type="project" value="TreeGrafter"/>
</dbReference>
<feature type="compositionally biased region" description="Basic and acidic residues" evidence="3">
    <location>
        <begin position="438"/>
        <end position="450"/>
    </location>
</feature>
<dbReference type="PROSITE" id="PS51762">
    <property type="entry name" value="GH16_2"/>
    <property type="match status" value="1"/>
</dbReference>
<feature type="compositionally biased region" description="Pro residues" evidence="3">
    <location>
        <begin position="1270"/>
        <end position="1281"/>
    </location>
</feature>
<feature type="signal peptide" evidence="4">
    <location>
        <begin position="1"/>
        <end position="25"/>
    </location>
</feature>
<evidence type="ECO:0000313" key="6">
    <source>
        <dbReference type="EMBL" id="TCD63519.1"/>
    </source>
</evidence>
<evidence type="ECO:0000313" key="7">
    <source>
        <dbReference type="Proteomes" id="UP000292702"/>
    </source>
</evidence>
<feature type="region of interest" description="Disordered" evidence="3">
    <location>
        <begin position="425"/>
        <end position="680"/>
    </location>
</feature>
<feature type="compositionally biased region" description="Low complexity" evidence="3">
    <location>
        <begin position="466"/>
        <end position="478"/>
    </location>
</feature>
<dbReference type="Gene3D" id="2.60.120.200">
    <property type="match status" value="1"/>
</dbReference>
<keyword evidence="4" id="KW-0732">Signal</keyword>
<feature type="compositionally biased region" description="Pro residues" evidence="3">
    <location>
        <begin position="753"/>
        <end position="763"/>
    </location>
</feature>
<dbReference type="SUPFAM" id="SSF49899">
    <property type="entry name" value="Concanavalin A-like lectins/glucanases"/>
    <property type="match status" value="1"/>
</dbReference>
<feature type="coiled-coil region" evidence="2">
    <location>
        <begin position="1037"/>
        <end position="1119"/>
    </location>
</feature>
<dbReference type="GO" id="GO:0004553">
    <property type="term" value="F:hydrolase activity, hydrolyzing O-glycosyl compounds"/>
    <property type="evidence" value="ECO:0007669"/>
    <property type="project" value="InterPro"/>
</dbReference>
<dbReference type="InterPro" id="IPR013320">
    <property type="entry name" value="ConA-like_dom_sf"/>
</dbReference>
<feature type="compositionally biased region" description="Polar residues" evidence="3">
    <location>
        <begin position="930"/>
        <end position="951"/>
    </location>
</feature>
<feature type="compositionally biased region" description="Low complexity" evidence="3">
    <location>
        <begin position="519"/>
        <end position="537"/>
    </location>
</feature>
<dbReference type="Pfam" id="PF00722">
    <property type="entry name" value="Glyco_hydro_16"/>
    <property type="match status" value="1"/>
</dbReference>
<dbReference type="InterPro" id="IPR056279">
    <property type="entry name" value="Aip3p_Bud6_N"/>
</dbReference>
<feature type="region of interest" description="Disordered" evidence="3">
    <location>
        <begin position="891"/>
        <end position="951"/>
    </location>
</feature>
<dbReference type="InterPro" id="IPR000757">
    <property type="entry name" value="Beta-glucanase-like"/>
</dbReference>
<evidence type="ECO:0000256" key="4">
    <source>
        <dbReference type="SAM" id="SignalP"/>
    </source>
</evidence>
<evidence type="ECO:0000256" key="2">
    <source>
        <dbReference type="SAM" id="Coils"/>
    </source>
</evidence>
<dbReference type="Pfam" id="PF03915">
    <property type="entry name" value="AIP3"/>
    <property type="match status" value="1"/>
</dbReference>
<dbReference type="GO" id="GO:0005975">
    <property type="term" value="P:carbohydrate metabolic process"/>
    <property type="evidence" value="ECO:0007669"/>
    <property type="project" value="InterPro"/>
</dbReference>
<dbReference type="Proteomes" id="UP000292702">
    <property type="component" value="Unassembled WGS sequence"/>
</dbReference>
<dbReference type="SMART" id="SM00806">
    <property type="entry name" value="AIP3"/>
    <property type="match status" value="1"/>
</dbReference>
<sequence>MSRTSSTSFFVLIALSLIFLHPLNIVAIATRSASPASFCKPFRSTLAASDVNTPSLFHSPPFIPVSPSGSYSAGDGGLELYMDRPKAHVKTKGGVNDVVAEGATVNSTFAFLHGRVTMEVMAPEVAGSVTAAILIATQDSHDEIDIELLGGDPSHWQSNVFTMNAKDKEPLYGVLSEIERYPKKSTISKAHNYTIDWNEERIIWSLDGEEVRTLEQSETRVNGVYHYPTHALRVQLGIWDASNPVGTSEWARGPIDWDSTPSRMTATIKSVTQRQVVRIQLIASGQSSLVVVCKKRPLLDPFKWRESQRKSVESAVTRLLVAIKQLLESLTLWSQQKASETHVSDVYVRLGNDFNAAVAAFASFNIDMTELLSVPDDLRGVLEQCLAEDATPENLEIFLPDVRKIITKLLQGLRGKQSIYRRLVSEHRHTSSSSSNPDRPESRTSSRHESTSSGGGRRPSKSAGDSSESLSRRSASSAKSRKESVSSSRPPTNGSEQFVGGFVMQAQGEEPVPTRSSTPGRTRSAAAVAANGVPARTGSTPVQPAADLPPSSQSSTPQQETVPLPRPPSVYAPVPSHVPRFSLSDKPILSTASPPPPNGPSVVVDDVSTPQTPSEETPMARIPPSSLEPDAAPAVQSSLAALKKSDVLERRASKRFSTYNISKMTGGSIRERMTSGNHGSRLSIAASGALTPGDLATLDEEDERSPSPQKRGTRHRTRNPSPITEDDEPPPVPPLPSRDASPFKAPRAQAPTASPPVPPPGPSAPETSAETSSTTLTVFLQVGREVKKITLEPGLTFSTLRMLFLDKFSYSPGKDNFPAIYIRDPSSGVQYELEDIDEVHDKCLLSLNIEPLDQIKQHIDTQISSLSQDIKDLRSMVSSSRRASLVAPPFSLGQPLAESTPAPNRPSDRSFRQAARTLSRLIPDREEDNQPTPTRSEPIISQMTGASIQPQMTGMSVMTESSSRIVNDLKNQFDEVQNLRRDLGIMRQLYTEFMKTTKESLGSLRTQTQNVRQLATNKVGGARAYIDDGKTKLDSRSQNVLTKMEELQDTVESIKEDVLKRNVSPRPQVLKQIRGDIESVSAELQSLKDHIQTVKPMWKKTWEEELQNIVEEQQFLSHQEEFLTDLLEDHKAVLEVYGHVEKVISLRGTGSGKAVRTGRGFKPPPVDEGSGGISNVMMEIRTATIDAERRMKAIAANEKQREKELAGRSDEFQAELAGFVEGKKLKMTGGADEVERVRQKRNDSTLKAMFSGTPGGMSPSTSSASLDESPLPPIPGSPSSS</sequence>
<dbReference type="InterPro" id="IPR005613">
    <property type="entry name" value="AIP3_C"/>
</dbReference>
<dbReference type="PANTHER" id="PTHR22741:SF10">
    <property type="entry name" value="COILED-COIL DOMAIN-CONTAINING PROTEIN CG32809"/>
    <property type="match status" value="1"/>
</dbReference>
<evidence type="ECO:0000256" key="3">
    <source>
        <dbReference type="SAM" id="MobiDB-lite"/>
    </source>
</evidence>
<keyword evidence="1 2" id="KW-0175">Coiled coil</keyword>
<dbReference type="InterPro" id="IPR051825">
    <property type="entry name" value="SRCIN1"/>
</dbReference>
<dbReference type="Gene3D" id="1.20.58.1540">
    <property type="entry name" value="Actin interacting protein 3, C-terminal domain"/>
    <property type="match status" value="1"/>
</dbReference>
<reference evidence="6 7" key="1">
    <citation type="submission" date="2018-11" db="EMBL/GenBank/DDBJ databases">
        <title>Genome assembly of Steccherinum ochraceum LE-BIN_3174, the white-rot fungus of the Steccherinaceae family (The Residual Polyporoid clade, Polyporales, Basidiomycota).</title>
        <authorList>
            <person name="Fedorova T.V."/>
            <person name="Glazunova O.A."/>
            <person name="Landesman E.O."/>
            <person name="Moiseenko K.V."/>
            <person name="Psurtseva N.V."/>
            <person name="Savinova O.S."/>
            <person name="Shakhova N.V."/>
            <person name="Tyazhelova T.V."/>
            <person name="Vasina D.V."/>
        </authorList>
    </citation>
    <scope>NUCLEOTIDE SEQUENCE [LARGE SCALE GENOMIC DNA]</scope>
    <source>
        <strain evidence="6 7">LE-BIN_3174</strain>
    </source>
</reference>
<protein>
    <submittedName>
        <fullName evidence="6">Bud site selection protein 6</fullName>
    </submittedName>
</protein>
<name>A0A4R0RFQ2_9APHY</name>
<feature type="region of interest" description="Disordered" evidence="3">
    <location>
        <begin position="1153"/>
        <end position="1172"/>
    </location>
</feature>
<dbReference type="Pfam" id="PF23153">
    <property type="entry name" value="Aip3p_Bud6_N"/>
    <property type="match status" value="1"/>
</dbReference>
<comment type="caution">
    <text evidence="6">The sequence shown here is derived from an EMBL/GenBank/DDBJ whole genome shotgun (WGS) entry which is preliminary data.</text>
</comment>
<dbReference type="PANTHER" id="PTHR22741">
    <property type="entry name" value="P140CAP/SNIP-RELATED"/>
    <property type="match status" value="1"/>
</dbReference>
<feature type="region of interest" description="Disordered" evidence="3">
    <location>
        <begin position="1230"/>
        <end position="1281"/>
    </location>
</feature>
<organism evidence="6 7">
    <name type="scientific">Steccherinum ochraceum</name>
    <dbReference type="NCBI Taxonomy" id="92696"/>
    <lineage>
        <taxon>Eukaryota</taxon>
        <taxon>Fungi</taxon>
        <taxon>Dikarya</taxon>
        <taxon>Basidiomycota</taxon>
        <taxon>Agaricomycotina</taxon>
        <taxon>Agaricomycetes</taxon>
        <taxon>Polyporales</taxon>
        <taxon>Steccherinaceae</taxon>
        <taxon>Steccherinum</taxon>
    </lineage>
</organism>
<evidence type="ECO:0000259" key="5">
    <source>
        <dbReference type="PROSITE" id="PS51762"/>
    </source>
</evidence>
<keyword evidence="7" id="KW-1185">Reference proteome</keyword>
<feature type="region of interest" description="Disordered" evidence="3">
    <location>
        <begin position="696"/>
        <end position="772"/>
    </location>
</feature>
<gene>
    <name evidence="6" type="primary">BUD6</name>
    <name evidence="6" type="ORF">EIP91_005320</name>
</gene>
<dbReference type="GO" id="GO:0005519">
    <property type="term" value="F:cytoskeletal regulatory protein binding"/>
    <property type="evidence" value="ECO:0007669"/>
    <property type="project" value="InterPro"/>
</dbReference>
<dbReference type="OrthoDB" id="783096at2759"/>
<feature type="compositionally biased region" description="Low complexity" evidence="3">
    <location>
        <begin position="1256"/>
        <end position="1265"/>
    </location>
</feature>
<feature type="domain" description="GH16" evidence="5">
    <location>
        <begin position="29"/>
        <end position="266"/>
    </location>
</feature>
<feature type="compositionally biased region" description="Low complexity" evidence="3">
    <location>
        <begin position="549"/>
        <end position="559"/>
    </location>
</feature>
<feature type="compositionally biased region" description="Basic and acidic residues" evidence="3">
    <location>
        <begin position="1233"/>
        <end position="1244"/>
    </location>
</feature>
<accession>A0A4R0RFQ2</accession>
<evidence type="ECO:0000256" key="1">
    <source>
        <dbReference type="ARBA" id="ARBA00023054"/>
    </source>
</evidence>
<dbReference type="EMBL" id="RWJN01000292">
    <property type="protein sequence ID" value="TCD63519.1"/>
    <property type="molecule type" value="Genomic_DNA"/>
</dbReference>